<gene>
    <name evidence="1" type="ORF">RCOM_1528030</name>
</gene>
<organism evidence="1 2">
    <name type="scientific">Ricinus communis</name>
    <name type="common">Castor bean</name>
    <dbReference type="NCBI Taxonomy" id="3988"/>
    <lineage>
        <taxon>Eukaryota</taxon>
        <taxon>Viridiplantae</taxon>
        <taxon>Streptophyta</taxon>
        <taxon>Embryophyta</taxon>
        <taxon>Tracheophyta</taxon>
        <taxon>Spermatophyta</taxon>
        <taxon>Magnoliopsida</taxon>
        <taxon>eudicotyledons</taxon>
        <taxon>Gunneridae</taxon>
        <taxon>Pentapetalae</taxon>
        <taxon>rosids</taxon>
        <taxon>fabids</taxon>
        <taxon>Malpighiales</taxon>
        <taxon>Euphorbiaceae</taxon>
        <taxon>Acalyphoideae</taxon>
        <taxon>Acalypheae</taxon>
        <taxon>Ricinus</taxon>
    </lineage>
</organism>
<sequence>MQDPHNATLFCPSKGIGISAEVIDKPSNRDAVKMASSSKHPPAPFQCGFFSSSSV</sequence>
<evidence type="ECO:0000313" key="2">
    <source>
        <dbReference type="Proteomes" id="UP000008311"/>
    </source>
</evidence>
<name>B9RHJ6_RICCO</name>
<proteinExistence type="predicted"/>
<evidence type="ECO:0000313" key="1">
    <source>
        <dbReference type="EMBL" id="EEF49206.1"/>
    </source>
</evidence>
<dbReference type="EMBL" id="EQ973779">
    <property type="protein sequence ID" value="EEF49206.1"/>
    <property type="molecule type" value="Genomic_DNA"/>
</dbReference>
<dbReference type="AlphaFoldDB" id="B9RHJ6"/>
<dbReference type="Proteomes" id="UP000008311">
    <property type="component" value="Unassembled WGS sequence"/>
</dbReference>
<protein>
    <submittedName>
        <fullName evidence="1">Uncharacterized protein</fullName>
    </submittedName>
</protein>
<reference evidence="2" key="1">
    <citation type="journal article" date="2010" name="Nat. Biotechnol.">
        <title>Draft genome sequence of the oilseed species Ricinus communis.</title>
        <authorList>
            <person name="Chan A.P."/>
            <person name="Crabtree J."/>
            <person name="Zhao Q."/>
            <person name="Lorenzi H."/>
            <person name="Orvis J."/>
            <person name="Puiu D."/>
            <person name="Melake-Berhan A."/>
            <person name="Jones K.M."/>
            <person name="Redman J."/>
            <person name="Chen G."/>
            <person name="Cahoon E.B."/>
            <person name="Gedil M."/>
            <person name="Stanke M."/>
            <person name="Haas B.J."/>
            <person name="Wortman J.R."/>
            <person name="Fraser-Liggett C.M."/>
            <person name="Ravel J."/>
            <person name="Rabinowicz P.D."/>
        </authorList>
    </citation>
    <scope>NUCLEOTIDE SEQUENCE [LARGE SCALE GENOMIC DNA]</scope>
    <source>
        <strain evidence="2">cv. Hale</strain>
    </source>
</reference>
<keyword evidence="2" id="KW-1185">Reference proteome</keyword>
<accession>B9RHJ6</accession>
<dbReference type="InParanoid" id="B9RHJ6"/>